<feature type="binding site" evidence="8">
    <location>
        <begin position="68"/>
        <end position="69"/>
    </location>
    <ligand>
        <name>substrate</name>
    </ligand>
</feature>
<gene>
    <name evidence="8" type="primary">dapF</name>
    <name evidence="10" type="ORF">BBI15_04290</name>
</gene>
<evidence type="ECO:0000256" key="2">
    <source>
        <dbReference type="ARBA" id="ARBA00010219"/>
    </source>
</evidence>
<feature type="binding site" evidence="8">
    <location>
        <position position="156"/>
    </location>
    <ligand>
        <name>substrate</name>
    </ligand>
</feature>
<protein>
    <recommendedName>
        <fullName evidence="3 8">Diaminopimelate epimerase</fullName>
        <shortName evidence="8">DAP epimerase</shortName>
        <ecNumber evidence="3 8">5.1.1.7</ecNumber>
    </recommendedName>
    <alternativeName>
        <fullName evidence="8">PLP-independent amino acid racemase</fullName>
    </alternativeName>
</protein>
<evidence type="ECO:0000256" key="8">
    <source>
        <dbReference type="HAMAP-Rule" id="MF_00197"/>
    </source>
</evidence>
<sequence length="315" mass="34463">MELLKVHGSMNTFFLYEGSDREDFPQLTKRLAALDPEIDGLLTVSPSIHADAKMRVFNTDGSEASMCGNGLRCVARFVCEREGAEQAVIETMKADLAVQKEREVDAGVKMYGVEISPVSFRLADLPMAFEDHTEWRHRALPFMDGEIPFTAVAVPNPHLIGIVGKELQKDPSHQEKWAAYFNGENPYFSDGVNLSYVTPIKQGIFVRTYERGVGFTDACGTAMTASALVSCLVGLVPFGDVSVFNPGGMVNCSVKSADGHYQLKLSGNATYLGGYRFHAGTSLAEGGLELVKPMDEQPAYERFIEKISSATAELR</sequence>
<feature type="active site" description="Proton acceptor" evidence="8">
    <location>
        <position position="219"/>
    </location>
</feature>
<feature type="binding site" evidence="8">
    <location>
        <position position="11"/>
    </location>
    <ligand>
        <name>substrate</name>
    </ligand>
</feature>
<dbReference type="PANTHER" id="PTHR31689:SF0">
    <property type="entry name" value="DIAMINOPIMELATE EPIMERASE"/>
    <property type="match status" value="1"/>
</dbReference>
<dbReference type="InterPro" id="IPR001653">
    <property type="entry name" value="DAP_epimerase_DapF"/>
</dbReference>
<evidence type="ECO:0000313" key="11">
    <source>
        <dbReference type="Proteomes" id="UP000092650"/>
    </source>
</evidence>
<keyword evidence="8" id="KW-0963">Cytoplasm</keyword>
<feature type="binding site" evidence="8">
    <location>
        <position position="193"/>
    </location>
    <ligand>
        <name>substrate</name>
    </ligand>
</feature>
<dbReference type="PANTHER" id="PTHR31689">
    <property type="entry name" value="DIAMINOPIMELATE EPIMERASE, CHLOROPLASTIC"/>
    <property type="match status" value="1"/>
</dbReference>
<evidence type="ECO:0000256" key="4">
    <source>
        <dbReference type="ARBA" id="ARBA00022605"/>
    </source>
</evidence>
<dbReference type="GO" id="GO:0008837">
    <property type="term" value="F:diaminopimelate epimerase activity"/>
    <property type="evidence" value="ECO:0007669"/>
    <property type="project" value="UniProtKB-UniRule"/>
</dbReference>
<dbReference type="SUPFAM" id="SSF54506">
    <property type="entry name" value="Diaminopimelate epimerase-like"/>
    <property type="match status" value="2"/>
</dbReference>
<feature type="site" description="Could be important to modulate the pK values of the two catalytic cysteine residues" evidence="8">
    <location>
        <position position="210"/>
    </location>
</feature>
<comment type="caution">
    <text evidence="8">Lacks conserved residue(s) required for the propagation of feature annotation.</text>
</comment>
<comment type="catalytic activity">
    <reaction evidence="7 8">
        <text>(2S,6S)-2,6-diaminopimelate = meso-2,6-diaminopimelate</text>
        <dbReference type="Rhea" id="RHEA:15393"/>
        <dbReference type="ChEBI" id="CHEBI:57609"/>
        <dbReference type="ChEBI" id="CHEBI:57791"/>
        <dbReference type="EC" id="5.1.1.7"/>
    </reaction>
</comment>
<dbReference type="RefSeq" id="WP_068869228.1">
    <property type="nucleotide sequence ID" value="NZ_CP016539.2"/>
</dbReference>
<evidence type="ECO:0000256" key="6">
    <source>
        <dbReference type="ARBA" id="ARBA00023235"/>
    </source>
</evidence>
<evidence type="ECO:0000313" key="10">
    <source>
        <dbReference type="EMBL" id="ANU19478.1"/>
    </source>
</evidence>
<feature type="site" description="Could be important to modulate the pK values of the two catalytic cysteine residues" evidence="8">
    <location>
        <position position="158"/>
    </location>
</feature>
<proteinExistence type="inferred from homology"/>
<keyword evidence="4 8" id="KW-0028">Amino-acid biosynthesis</keyword>
<dbReference type="PROSITE" id="PS01326">
    <property type="entry name" value="DAP_EPIMERASE"/>
    <property type="match status" value="1"/>
</dbReference>
<accession>A0A1C7E6Y8</accession>
<evidence type="ECO:0000256" key="3">
    <source>
        <dbReference type="ARBA" id="ARBA00013080"/>
    </source>
</evidence>
<feature type="active site" evidence="9">
    <location>
        <position position="67"/>
    </location>
</feature>
<dbReference type="UniPathway" id="UPA00034">
    <property type="reaction ID" value="UER00025"/>
</dbReference>
<dbReference type="GO" id="GO:0005829">
    <property type="term" value="C:cytosol"/>
    <property type="evidence" value="ECO:0007669"/>
    <property type="project" value="TreeGrafter"/>
</dbReference>
<dbReference type="EC" id="5.1.1.7" evidence="3 8"/>
<dbReference type="NCBIfam" id="TIGR00652">
    <property type="entry name" value="DapF"/>
    <property type="match status" value="1"/>
</dbReference>
<dbReference type="AlphaFoldDB" id="A0A1C7E6Y8"/>
<feature type="binding site" evidence="8">
    <location>
        <begin position="220"/>
        <end position="221"/>
    </location>
    <ligand>
        <name>substrate</name>
    </ligand>
</feature>
<dbReference type="OrthoDB" id="9805408at2"/>
<name>A0A1C7E6Y8_9BACL</name>
<dbReference type="KEGG" id="ppla:BBI15_04290"/>
<dbReference type="Gene3D" id="3.10.310.10">
    <property type="entry name" value="Diaminopimelate Epimerase, Chain A, domain 1"/>
    <property type="match status" value="2"/>
</dbReference>
<feature type="binding site" evidence="8">
    <location>
        <position position="58"/>
    </location>
    <ligand>
        <name>substrate</name>
    </ligand>
</feature>
<evidence type="ECO:0000256" key="1">
    <source>
        <dbReference type="ARBA" id="ARBA00005196"/>
    </source>
</evidence>
<comment type="pathway">
    <text evidence="1 8">Amino-acid biosynthesis; L-lysine biosynthesis via DAP pathway; DL-2,6-diaminopimelate from LL-2,6-diaminopimelate: step 1/1.</text>
</comment>
<comment type="function">
    <text evidence="8">Catalyzes the stereoinversion of LL-2,6-diaminopimelate (L,L-DAP) to meso-diaminopimelate (meso-DAP), a precursor of L-lysine and an essential component of the bacterial peptidoglycan.</text>
</comment>
<comment type="similarity">
    <text evidence="2 8">Belongs to the diaminopimelate epimerase family.</text>
</comment>
<dbReference type="HAMAP" id="MF_00197">
    <property type="entry name" value="DAP_epimerase"/>
    <property type="match status" value="1"/>
</dbReference>
<comment type="subunit">
    <text evidence="8">Homodimer.</text>
</comment>
<dbReference type="STRING" id="1038856.BBI15_04290"/>
<feature type="binding site" evidence="8">
    <location>
        <begin position="210"/>
        <end position="211"/>
    </location>
    <ligand>
        <name>substrate</name>
    </ligand>
</feature>
<evidence type="ECO:0000256" key="7">
    <source>
        <dbReference type="ARBA" id="ARBA00051712"/>
    </source>
</evidence>
<evidence type="ECO:0000256" key="5">
    <source>
        <dbReference type="ARBA" id="ARBA00023154"/>
    </source>
</evidence>
<organism evidence="10 11">
    <name type="scientific">Planococcus plakortidis</name>
    <dbReference type="NCBI Taxonomy" id="1038856"/>
    <lineage>
        <taxon>Bacteria</taxon>
        <taxon>Bacillati</taxon>
        <taxon>Bacillota</taxon>
        <taxon>Bacilli</taxon>
        <taxon>Bacillales</taxon>
        <taxon>Caryophanaceae</taxon>
        <taxon>Planococcus</taxon>
    </lineage>
</organism>
<reference evidence="10" key="1">
    <citation type="submission" date="2016-10" db="EMBL/GenBank/DDBJ databases">
        <authorList>
            <person name="See-Too W.S."/>
        </authorList>
    </citation>
    <scope>NUCLEOTIDE SEQUENCE [LARGE SCALE GENOMIC DNA]</scope>
    <source>
        <strain evidence="10">DSM 23997</strain>
    </source>
</reference>
<keyword evidence="5 8" id="KW-0457">Lysine biosynthesis</keyword>
<dbReference type="EMBL" id="CP016539">
    <property type="protein sequence ID" value="ANU19478.1"/>
    <property type="molecule type" value="Genomic_DNA"/>
</dbReference>
<feature type="active site" description="Proton donor" evidence="8">
    <location>
        <position position="67"/>
    </location>
</feature>
<dbReference type="Proteomes" id="UP000092650">
    <property type="component" value="Chromosome"/>
</dbReference>
<dbReference type="GO" id="GO:0009089">
    <property type="term" value="P:lysine biosynthetic process via diaminopimelate"/>
    <property type="evidence" value="ECO:0007669"/>
    <property type="project" value="UniProtKB-UniRule"/>
</dbReference>
<dbReference type="Pfam" id="PF01678">
    <property type="entry name" value="DAP_epimerase"/>
    <property type="match status" value="2"/>
</dbReference>
<comment type="subcellular location">
    <subcellularLocation>
        <location evidence="8">Cytoplasm</location>
    </subcellularLocation>
</comment>
<keyword evidence="11" id="KW-1185">Reference proteome</keyword>
<dbReference type="InterPro" id="IPR018510">
    <property type="entry name" value="DAP_epimerase_AS"/>
</dbReference>
<keyword evidence="6 8" id="KW-0413">Isomerase</keyword>
<evidence type="ECO:0000256" key="9">
    <source>
        <dbReference type="PROSITE-ProRule" id="PRU10125"/>
    </source>
</evidence>